<feature type="chain" id="PRO_5030106902" evidence="1">
    <location>
        <begin position="24"/>
        <end position="918"/>
    </location>
</feature>
<accession>A0A5B8YE80</accession>
<dbReference type="EMBL" id="CP041186">
    <property type="protein sequence ID" value="QDG54630.1"/>
    <property type="molecule type" value="Genomic_DNA"/>
</dbReference>
<name>A0A4Y6Q2G6_PERCE</name>
<dbReference type="OrthoDB" id="5380162at2"/>
<dbReference type="Proteomes" id="UP000315995">
    <property type="component" value="Chromosome"/>
</dbReference>
<evidence type="ECO:0000256" key="1">
    <source>
        <dbReference type="SAM" id="SignalP"/>
    </source>
</evidence>
<evidence type="ECO:0000313" key="2">
    <source>
        <dbReference type="EMBL" id="QDG54630.1"/>
    </source>
</evidence>
<proteinExistence type="predicted"/>
<evidence type="ECO:0000313" key="3">
    <source>
        <dbReference type="Proteomes" id="UP000315995"/>
    </source>
</evidence>
<dbReference type="RefSeq" id="WP_141201074.1">
    <property type="nucleotide sequence ID" value="NZ_CP041186.1"/>
</dbReference>
<protein>
    <submittedName>
        <fullName evidence="2">Uncharacterized protein</fullName>
    </submittedName>
</protein>
<dbReference type="AlphaFoldDB" id="A0A4Y6Q2G6"/>
<gene>
    <name evidence="2" type="ORF">FIV42_28955</name>
</gene>
<keyword evidence="1" id="KW-0732">Signal</keyword>
<dbReference type="PROSITE" id="PS51257">
    <property type="entry name" value="PROKAR_LIPOPROTEIN"/>
    <property type="match status" value="1"/>
</dbReference>
<reference evidence="2 3" key="1">
    <citation type="submission" date="2019-06" db="EMBL/GenBank/DDBJ databases">
        <title>Persicimonas caeni gen. nov., sp. nov., a predatory bacterium isolated from solar saltern.</title>
        <authorList>
            <person name="Wang S."/>
        </authorList>
    </citation>
    <scope>NUCLEOTIDE SEQUENCE [LARGE SCALE GENOMIC DNA]</scope>
    <source>
        <strain evidence="2 3">YN101</strain>
    </source>
</reference>
<keyword evidence="3" id="KW-1185">Reference proteome</keyword>
<organism evidence="2 3">
    <name type="scientific">Persicimonas caeni</name>
    <dbReference type="NCBI Taxonomy" id="2292766"/>
    <lineage>
        <taxon>Bacteria</taxon>
        <taxon>Deltaproteobacteria</taxon>
        <taxon>Bradymonadales</taxon>
        <taxon>Bradymonadaceae</taxon>
        <taxon>Persicimonas</taxon>
    </lineage>
</organism>
<accession>A0A4Y6Q2G6</accession>
<sequence>MKYVDPPRLRSLLVLLVMVVATACSDDAPKQKDPLSDAGNADADIADTEVADADAGGCTDGEERACGTDEGACTAGTQTCAGGEWSACEGQVEPGEETCSGIDDNCDGLVDNIEPLGFEAFWLDESHILGLPPLLAADGDRVWAAWGQISTVSEPGEMKVARLNADGSFDLEPTVIPVSADDPQIVEALLPVDEGLLIAYSFGRVLHTVVVSDEGAVVEGPYEFVGSRNFSGRIELLPAAGGVLMARIYDGRMSGTRLGMDGVPLDTAVHWVSAGEGADLKLATLPDRYGVLSSTNADEAPKLHLHDHYGRELVEPISVSDQQESTKALGLFSVDAGFLAVWAAGSSLFGREFDKEGAPRTDVIEMPIDTYGARNLDVFWNGRGITAFGNDMTKVYAWTRDGQPGMPDVGAESGLELPQSSAIEGCEECRIEGIATARSNAGWLWATSIRQADGSKRYQLRGGPIACPVREDSCGEPATHCDGWDRDCDGLIEDRPAPDGECATGLPGVCGEGSYACTQTGPTCVPNTLGDVPQCDGLDNNCNGLVDDMPLVEELRIPFDGEAAYHPYITPVDGGWQLFWNQRTLGSSGGSLMTVQIDSNFTVQGTPVRLGAYAEQTPDTATDGQATWVVWDSSGRVYIQRLDGGQPRTEPPVEVGRGEFPRVFHRNGELTVTWDEYDSGYYAGFRVFDEALQAPSASVKVGDLDAKARGLTLAPYEDRWLGVWSSRANPDDGSSSGDKRYLLEAAVIGLDGTVEGTPIEIGANKTTTFSVDADIYHAAHANIVQRPGGGYWVVWGGQSSSDRPTVVALDASLQLEGSAPLVEFSHGGSYNYCERIDVEVVDGRLRTLNRDLYRHDADGMPTEKPMRFDQFGMTSGSSNFPQMASGPEGLVFFWSEKTSDDPEEWSLVVGSMIECSLQ</sequence>
<feature type="signal peptide" evidence="1">
    <location>
        <begin position="1"/>
        <end position="23"/>
    </location>
</feature>